<protein>
    <recommendedName>
        <fullName evidence="4">Barwin domain-containing protein</fullName>
    </recommendedName>
</protein>
<evidence type="ECO:0008006" key="4">
    <source>
        <dbReference type="Google" id="ProtNLM"/>
    </source>
</evidence>
<sequence>MKAQFLAAAGLLLTACANAQDTIYSGTGFGTYYYDIEEVEACGTDFEFQNEGYVECSQFTALSLDQMDTNYVVAMNHTQLVGDMALYCGKRVIVSVNGVASDLPLFIGDGCERCGTGSADSGVWNPSGAPGLDFSYSVLSELSSSACSAGHIDITWEIVDETLYDFDTNAPGSPEGPV</sequence>
<feature type="chain" id="PRO_5002177753" description="Barwin domain-containing protein" evidence="1">
    <location>
        <begin position="20"/>
        <end position="178"/>
    </location>
</feature>
<feature type="signal peptide" evidence="1">
    <location>
        <begin position="1"/>
        <end position="19"/>
    </location>
</feature>
<evidence type="ECO:0000313" key="2">
    <source>
        <dbReference type="EMBL" id="KIM96565.1"/>
    </source>
</evidence>
<proteinExistence type="predicted"/>
<keyword evidence="1" id="KW-0732">Signal</keyword>
<reference evidence="2 3" key="1">
    <citation type="submission" date="2014-04" db="EMBL/GenBank/DDBJ databases">
        <authorList>
            <consortium name="DOE Joint Genome Institute"/>
            <person name="Kuo A."/>
            <person name="Martino E."/>
            <person name="Perotto S."/>
            <person name="Kohler A."/>
            <person name="Nagy L.G."/>
            <person name="Floudas D."/>
            <person name="Copeland A."/>
            <person name="Barry K.W."/>
            <person name="Cichocki N."/>
            <person name="Veneault-Fourrey C."/>
            <person name="LaButti K."/>
            <person name="Lindquist E.A."/>
            <person name="Lipzen A."/>
            <person name="Lundell T."/>
            <person name="Morin E."/>
            <person name="Murat C."/>
            <person name="Sun H."/>
            <person name="Tunlid A."/>
            <person name="Henrissat B."/>
            <person name="Grigoriev I.V."/>
            <person name="Hibbett D.S."/>
            <person name="Martin F."/>
            <person name="Nordberg H.P."/>
            <person name="Cantor M.N."/>
            <person name="Hua S.X."/>
        </authorList>
    </citation>
    <scope>NUCLEOTIDE SEQUENCE [LARGE SCALE GENOMIC DNA]</scope>
    <source>
        <strain evidence="2 3">Zn</strain>
    </source>
</reference>
<dbReference type="Proteomes" id="UP000054321">
    <property type="component" value="Unassembled WGS sequence"/>
</dbReference>
<dbReference type="AlphaFoldDB" id="A0A0C3GK96"/>
<dbReference type="OrthoDB" id="2564987at2759"/>
<dbReference type="EMBL" id="KN832884">
    <property type="protein sequence ID" value="KIM96565.1"/>
    <property type="molecule type" value="Genomic_DNA"/>
</dbReference>
<dbReference type="STRING" id="913774.A0A0C3GK96"/>
<name>A0A0C3GK96_OIDMZ</name>
<dbReference type="HOGENOM" id="CLU_068309_1_0_1"/>
<dbReference type="InterPro" id="IPR036908">
    <property type="entry name" value="RlpA-like_sf"/>
</dbReference>
<evidence type="ECO:0000256" key="1">
    <source>
        <dbReference type="SAM" id="SignalP"/>
    </source>
</evidence>
<dbReference type="PROSITE" id="PS51257">
    <property type="entry name" value="PROKAR_LIPOPROTEIN"/>
    <property type="match status" value="1"/>
</dbReference>
<evidence type="ECO:0000313" key="3">
    <source>
        <dbReference type="Proteomes" id="UP000054321"/>
    </source>
</evidence>
<keyword evidence="3" id="KW-1185">Reference proteome</keyword>
<gene>
    <name evidence="2" type="ORF">OIDMADRAFT_69554</name>
</gene>
<dbReference type="Gene3D" id="2.40.40.10">
    <property type="entry name" value="RlpA-like domain"/>
    <property type="match status" value="1"/>
</dbReference>
<organism evidence="2 3">
    <name type="scientific">Oidiodendron maius (strain Zn)</name>
    <dbReference type="NCBI Taxonomy" id="913774"/>
    <lineage>
        <taxon>Eukaryota</taxon>
        <taxon>Fungi</taxon>
        <taxon>Dikarya</taxon>
        <taxon>Ascomycota</taxon>
        <taxon>Pezizomycotina</taxon>
        <taxon>Leotiomycetes</taxon>
        <taxon>Leotiomycetes incertae sedis</taxon>
        <taxon>Myxotrichaceae</taxon>
        <taxon>Oidiodendron</taxon>
    </lineage>
</organism>
<dbReference type="InParanoid" id="A0A0C3GK96"/>
<dbReference type="SUPFAM" id="SSF50685">
    <property type="entry name" value="Barwin-like endoglucanases"/>
    <property type="match status" value="1"/>
</dbReference>
<accession>A0A0C3GK96</accession>
<reference evidence="3" key="2">
    <citation type="submission" date="2015-01" db="EMBL/GenBank/DDBJ databases">
        <title>Evolutionary Origins and Diversification of the Mycorrhizal Mutualists.</title>
        <authorList>
            <consortium name="DOE Joint Genome Institute"/>
            <consortium name="Mycorrhizal Genomics Consortium"/>
            <person name="Kohler A."/>
            <person name="Kuo A."/>
            <person name="Nagy L.G."/>
            <person name="Floudas D."/>
            <person name="Copeland A."/>
            <person name="Barry K.W."/>
            <person name="Cichocki N."/>
            <person name="Veneault-Fourrey C."/>
            <person name="LaButti K."/>
            <person name="Lindquist E.A."/>
            <person name="Lipzen A."/>
            <person name="Lundell T."/>
            <person name="Morin E."/>
            <person name="Murat C."/>
            <person name="Riley R."/>
            <person name="Ohm R."/>
            <person name="Sun H."/>
            <person name="Tunlid A."/>
            <person name="Henrissat B."/>
            <person name="Grigoriev I.V."/>
            <person name="Hibbett D.S."/>
            <person name="Martin F."/>
        </authorList>
    </citation>
    <scope>NUCLEOTIDE SEQUENCE [LARGE SCALE GENOMIC DNA]</scope>
    <source>
        <strain evidence="3">Zn</strain>
    </source>
</reference>
<feature type="non-terminal residue" evidence="2">
    <location>
        <position position="178"/>
    </location>
</feature>